<dbReference type="NCBIfam" id="TIGR03187">
    <property type="entry name" value="DGQHR"/>
    <property type="match status" value="1"/>
</dbReference>
<dbReference type="CDD" id="cd16412">
    <property type="entry name" value="dndB"/>
    <property type="match status" value="1"/>
</dbReference>
<gene>
    <name evidence="1" type="primary">dndB</name>
    <name evidence="1" type="ORF">CCE28_03065</name>
</gene>
<name>A0A267MNP3_9FIRM</name>
<keyword evidence="2" id="KW-1185">Reference proteome</keyword>
<dbReference type="AlphaFoldDB" id="A0A267MNP3"/>
<dbReference type="NCBIfam" id="TIGR03233">
    <property type="entry name" value="DNA_S_dndB"/>
    <property type="match status" value="1"/>
</dbReference>
<evidence type="ECO:0000313" key="2">
    <source>
        <dbReference type="Proteomes" id="UP000216024"/>
    </source>
</evidence>
<dbReference type="Pfam" id="PF14072">
    <property type="entry name" value="DndB"/>
    <property type="match status" value="1"/>
</dbReference>
<dbReference type="OrthoDB" id="3524978at2"/>
<dbReference type="EMBL" id="NIBG01000002">
    <property type="protein sequence ID" value="PAB60538.1"/>
    <property type="molecule type" value="Genomic_DNA"/>
</dbReference>
<dbReference type="Proteomes" id="UP000216024">
    <property type="component" value="Unassembled WGS sequence"/>
</dbReference>
<organism evidence="1 2">
    <name type="scientific">Anaeromicrobium sediminis</name>
    <dbReference type="NCBI Taxonomy" id="1478221"/>
    <lineage>
        <taxon>Bacteria</taxon>
        <taxon>Bacillati</taxon>
        <taxon>Bacillota</taxon>
        <taxon>Clostridia</taxon>
        <taxon>Peptostreptococcales</taxon>
        <taxon>Thermotaleaceae</taxon>
        <taxon>Anaeromicrobium</taxon>
    </lineage>
</organism>
<sequence length="363" mass="42185">MNDNFYYSFPAIRGLQANRDYYVIMCPFNILVKLFMFNEEDIPPEHRAQRILNKARIPHISRYMIDNPNDYVFSSLTASVDGDIKFESYDDSNFKNIGTLQVAMDSRLLINDGQHRKAAIEEALKENPDLGKETISVVLFIDEDLKRSQQMFSDLNKHAVNVSKSIGILYDSRDEIAILTKDIIKSIKNLNNFTDKERSHLAKLSSKLFTLSNIYKSNKKIIGSNTLDDNMKKFILEYWTYLSNNLKDWQFVFKKELSAKNFRESYVCSHGVILEAFGLIGNYVYSYDIKNWKSILKKLNKIDWNRNNLQDWQHRVISANGRITKSATSIKLASNLIKEKIDLPLTKDEAKLEENFKKGLMKK</sequence>
<evidence type="ECO:0000313" key="1">
    <source>
        <dbReference type="EMBL" id="PAB60538.1"/>
    </source>
</evidence>
<protein>
    <submittedName>
        <fullName evidence="1">DNA sulfur modification protein DndB</fullName>
    </submittedName>
</protein>
<accession>A0A267MNP3</accession>
<dbReference type="REBASE" id="259524">
    <property type="entry name" value="M.Ase2726DndBP"/>
</dbReference>
<reference evidence="1 2" key="1">
    <citation type="submission" date="2017-06" db="EMBL/GenBank/DDBJ databases">
        <title>Draft genome sequence of anaerobic fermentative bacterium Anaeromicrobium sediminis DY2726D isolated from West Pacific Ocean sediments.</title>
        <authorList>
            <person name="Zeng X."/>
        </authorList>
    </citation>
    <scope>NUCLEOTIDE SEQUENCE [LARGE SCALE GENOMIC DNA]</scope>
    <source>
        <strain evidence="1 2">DY2726D</strain>
    </source>
</reference>
<dbReference type="InterPro" id="IPR017601">
    <property type="entry name" value="DGQHR-contain_dom"/>
</dbReference>
<comment type="caution">
    <text evidence="1">The sequence shown here is derived from an EMBL/GenBank/DDBJ whole genome shotgun (WGS) entry which is preliminary data.</text>
</comment>
<proteinExistence type="predicted"/>
<dbReference type="InterPro" id="IPR017642">
    <property type="entry name" value="DNA_S_mod_DndB"/>
</dbReference>
<dbReference type="RefSeq" id="WP_095130879.1">
    <property type="nucleotide sequence ID" value="NZ_NIBG01000002.1"/>
</dbReference>